<keyword evidence="6" id="KW-0863">Zinc-finger</keyword>
<sequence>MQAFSTLLQRMSARKASKPSPCIAGKSASSELESQLNKDSESCLQAISSGTQSVSAELAMTSKIPHREKEPLASRLLPAKDRNDHRSERVKHKGLKGSTRGQASKQTQSRDILKSNSKMKLLFNNTNVEDVIHPKAETTFAFLASTDTVPHVPTCDIGSPYSESEEEEEADYDPSSSFQGTFRAAAHPWQVSRSSSAFSCFSHSSHLSTSTVSPVGRHGYHLGPFLERTRQPHAASLLSTTDKLNQGFVGYVSSTQRTHQHLHKFQSSWPSIASSYRTVGFCSAMFAEKQSYCTTDFKSKSSNESCHLSASGQVDDLNVDDMTTCGDIKEQVPSQECQEAWEGATAAQNAQSLKDSSKEIVCRPKQRLLDESSDEEEVEQCRICHSGESSPTNPLISPCLCSGSMQFVHLDCLKKWIRTKIESGSGPYTVKRCELCMGRLTLDPDTLHLDDYYREQQMVANLDLYDLDDVFGMLRRPRSVHVPIWSLLSNLRRRLRRIRGRRNPSPQETSDT</sequence>
<feature type="region of interest" description="Disordered" evidence="9">
    <location>
        <begin position="1"/>
        <end position="40"/>
    </location>
</feature>
<evidence type="ECO:0000256" key="2">
    <source>
        <dbReference type="ARBA" id="ARBA00004906"/>
    </source>
</evidence>
<feature type="domain" description="RING-CH-type" evidence="10">
    <location>
        <begin position="373"/>
        <end position="443"/>
    </location>
</feature>
<dbReference type="GeneTree" id="ENSGT00530000063836"/>
<reference evidence="11" key="1">
    <citation type="submission" date="2025-08" db="UniProtKB">
        <authorList>
            <consortium name="Ensembl"/>
        </authorList>
    </citation>
    <scope>IDENTIFICATION</scope>
</reference>
<dbReference type="SUPFAM" id="SSF57850">
    <property type="entry name" value="RING/U-box"/>
    <property type="match status" value="1"/>
</dbReference>
<keyword evidence="7" id="KW-0833">Ubl conjugation pathway</keyword>
<dbReference type="InterPro" id="IPR052297">
    <property type="entry name" value="RING-CH-type_E3_ubiq-ligase"/>
</dbReference>
<evidence type="ECO:0000256" key="3">
    <source>
        <dbReference type="ARBA" id="ARBA00012483"/>
    </source>
</evidence>
<dbReference type="Pfam" id="PF12906">
    <property type="entry name" value="RINGv"/>
    <property type="match status" value="1"/>
</dbReference>
<evidence type="ECO:0000313" key="11">
    <source>
        <dbReference type="Ensembl" id="ENSSLUP00000000050.1"/>
    </source>
</evidence>
<evidence type="ECO:0000256" key="1">
    <source>
        <dbReference type="ARBA" id="ARBA00000900"/>
    </source>
</evidence>
<dbReference type="PANTHER" id="PTHR14471:SF5">
    <property type="entry name" value="E3 UBIQUITIN-PROTEIN LIGASE MARCHF10-RELATED"/>
    <property type="match status" value="1"/>
</dbReference>
<keyword evidence="8" id="KW-0862">Zinc</keyword>
<dbReference type="InterPro" id="IPR013083">
    <property type="entry name" value="Znf_RING/FYVE/PHD"/>
</dbReference>
<dbReference type="AlphaFoldDB" id="A0A8C9WVW1"/>
<protein>
    <recommendedName>
        <fullName evidence="3">RING-type E3 ubiquitin transferase</fullName>
        <ecNumber evidence="3">2.3.2.27</ecNumber>
    </recommendedName>
</protein>
<dbReference type="EC" id="2.3.2.27" evidence="3"/>
<keyword evidence="4" id="KW-0808">Transferase</keyword>
<feature type="region of interest" description="Disordered" evidence="9">
    <location>
        <begin position="154"/>
        <end position="176"/>
    </location>
</feature>
<evidence type="ECO:0000256" key="8">
    <source>
        <dbReference type="ARBA" id="ARBA00022833"/>
    </source>
</evidence>
<evidence type="ECO:0000256" key="7">
    <source>
        <dbReference type="ARBA" id="ARBA00022786"/>
    </source>
</evidence>
<dbReference type="GO" id="GO:0008270">
    <property type="term" value="F:zinc ion binding"/>
    <property type="evidence" value="ECO:0007669"/>
    <property type="project" value="UniProtKB-KW"/>
</dbReference>
<evidence type="ECO:0000313" key="12">
    <source>
        <dbReference type="Proteomes" id="UP000694568"/>
    </source>
</evidence>
<feature type="compositionally biased region" description="Acidic residues" evidence="9">
    <location>
        <begin position="163"/>
        <end position="172"/>
    </location>
</feature>
<gene>
    <name evidence="11" type="primary">LOC116060964</name>
</gene>
<keyword evidence="12" id="KW-1185">Reference proteome</keyword>
<dbReference type="PROSITE" id="PS51292">
    <property type="entry name" value="ZF_RING_CH"/>
    <property type="match status" value="1"/>
</dbReference>
<organism evidence="11 12">
    <name type="scientific">Sander lucioperca</name>
    <name type="common">Pike-perch</name>
    <name type="synonym">Perca lucioperca</name>
    <dbReference type="NCBI Taxonomy" id="283035"/>
    <lineage>
        <taxon>Eukaryota</taxon>
        <taxon>Metazoa</taxon>
        <taxon>Chordata</taxon>
        <taxon>Craniata</taxon>
        <taxon>Vertebrata</taxon>
        <taxon>Euteleostomi</taxon>
        <taxon>Actinopterygii</taxon>
        <taxon>Neopterygii</taxon>
        <taxon>Teleostei</taxon>
        <taxon>Neoteleostei</taxon>
        <taxon>Acanthomorphata</taxon>
        <taxon>Eupercaria</taxon>
        <taxon>Perciformes</taxon>
        <taxon>Percoidei</taxon>
        <taxon>Percidae</taxon>
        <taxon>Luciopercinae</taxon>
        <taxon>Sander</taxon>
    </lineage>
</organism>
<dbReference type="Gene3D" id="3.30.40.10">
    <property type="entry name" value="Zinc/RING finger domain, C3HC4 (zinc finger)"/>
    <property type="match status" value="1"/>
</dbReference>
<dbReference type="InterPro" id="IPR011016">
    <property type="entry name" value="Znf_RING-CH"/>
</dbReference>
<dbReference type="PANTHER" id="PTHR14471">
    <property type="entry name" value="MARCH7/10 E3 UBIQUITIN PROTEIN LIGASE FAMILY MEMBER"/>
    <property type="match status" value="1"/>
</dbReference>
<evidence type="ECO:0000259" key="10">
    <source>
        <dbReference type="PROSITE" id="PS51292"/>
    </source>
</evidence>
<evidence type="ECO:0000256" key="4">
    <source>
        <dbReference type="ARBA" id="ARBA00022679"/>
    </source>
</evidence>
<evidence type="ECO:0000256" key="6">
    <source>
        <dbReference type="ARBA" id="ARBA00022771"/>
    </source>
</evidence>
<keyword evidence="5" id="KW-0479">Metal-binding</keyword>
<dbReference type="SMART" id="SM00744">
    <property type="entry name" value="RINGv"/>
    <property type="match status" value="1"/>
</dbReference>
<accession>A0A8C9WVW1</accession>
<dbReference type="GO" id="GO:0061630">
    <property type="term" value="F:ubiquitin protein ligase activity"/>
    <property type="evidence" value="ECO:0007669"/>
    <property type="project" value="UniProtKB-EC"/>
</dbReference>
<name>A0A8C9WVW1_SANLU</name>
<comment type="pathway">
    <text evidence="2">Protein modification; protein ubiquitination.</text>
</comment>
<comment type="catalytic activity">
    <reaction evidence="1">
        <text>S-ubiquitinyl-[E2 ubiquitin-conjugating enzyme]-L-cysteine + [acceptor protein]-L-lysine = [E2 ubiquitin-conjugating enzyme]-L-cysteine + N(6)-ubiquitinyl-[acceptor protein]-L-lysine.</text>
        <dbReference type="EC" id="2.3.2.27"/>
    </reaction>
</comment>
<reference evidence="11" key="2">
    <citation type="submission" date="2025-09" db="UniProtKB">
        <authorList>
            <consortium name="Ensembl"/>
        </authorList>
    </citation>
    <scope>IDENTIFICATION</scope>
</reference>
<dbReference type="Proteomes" id="UP000694568">
    <property type="component" value="Unplaced"/>
</dbReference>
<proteinExistence type="predicted"/>
<feature type="region of interest" description="Disordered" evidence="9">
    <location>
        <begin position="61"/>
        <end position="111"/>
    </location>
</feature>
<dbReference type="Ensembl" id="ENSSLUT00000000078.1">
    <property type="protein sequence ID" value="ENSSLUP00000000050.1"/>
    <property type="gene ID" value="ENSSLUG00000000074.1"/>
</dbReference>
<evidence type="ECO:0000256" key="9">
    <source>
        <dbReference type="SAM" id="MobiDB-lite"/>
    </source>
</evidence>
<evidence type="ECO:0000256" key="5">
    <source>
        <dbReference type="ARBA" id="ARBA00022723"/>
    </source>
</evidence>
<feature type="compositionally biased region" description="Polar residues" evidence="9">
    <location>
        <begin position="99"/>
        <end position="111"/>
    </location>
</feature>
<feature type="compositionally biased region" description="Basic and acidic residues" evidence="9">
    <location>
        <begin position="65"/>
        <end position="87"/>
    </location>
</feature>